<organism evidence="2 3">
    <name type="scientific">Sporocytophaga myxococcoides</name>
    <dbReference type="NCBI Taxonomy" id="153721"/>
    <lineage>
        <taxon>Bacteria</taxon>
        <taxon>Pseudomonadati</taxon>
        <taxon>Bacteroidota</taxon>
        <taxon>Cytophagia</taxon>
        <taxon>Cytophagales</taxon>
        <taxon>Cytophagaceae</taxon>
        <taxon>Sporocytophaga</taxon>
    </lineage>
</organism>
<accession>A0A098LAN9</accession>
<proteinExistence type="predicted"/>
<dbReference type="STRING" id="153721.MYP_741"/>
<protein>
    <submittedName>
        <fullName evidence="2">Uncharacterized protein</fullName>
    </submittedName>
</protein>
<gene>
    <name evidence="2" type="ORF">MYP_741</name>
</gene>
<keyword evidence="1" id="KW-1133">Transmembrane helix</keyword>
<keyword evidence="3" id="KW-1185">Reference proteome</keyword>
<sequence>MYNFTLYLMKNKTIVDLVFFININKISLLVTICPLRITISFDKMRLKPIKKEV</sequence>
<keyword evidence="1" id="KW-0812">Transmembrane</keyword>
<evidence type="ECO:0000256" key="1">
    <source>
        <dbReference type="SAM" id="Phobius"/>
    </source>
</evidence>
<comment type="caution">
    <text evidence="2">The sequence shown here is derived from an EMBL/GenBank/DDBJ whole genome shotgun (WGS) entry which is preliminary data.</text>
</comment>
<name>A0A098LAN9_9BACT</name>
<dbReference type="AlphaFoldDB" id="A0A098LAN9"/>
<keyword evidence="1" id="KW-0472">Membrane</keyword>
<feature type="transmembrane region" description="Helical" evidence="1">
    <location>
        <begin position="17"/>
        <end position="37"/>
    </location>
</feature>
<dbReference type="Proteomes" id="UP000030185">
    <property type="component" value="Unassembled WGS sequence"/>
</dbReference>
<dbReference type="EMBL" id="BBLT01000001">
    <property type="protein sequence ID" value="GAL83514.1"/>
    <property type="molecule type" value="Genomic_DNA"/>
</dbReference>
<evidence type="ECO:0000313" key="2">
    <source>
        <dbReference type="EMBL" id="GAL83514.1"/>
    </source>
</evidence>
<reference evidence="2 3" key="1">
    <citation type="submission" date="2014-09" db="EMBL/GenBank/DDBJ databases">
        <title>Sporocytophaga myxococcoides PG-01 genome sequencing.</title>
        <authorList>
            <person name="Liu L."/>
            <person name="Gao P.J."/>
            <person name="Chen G.J."/>
            <person name="Wang L.S."/>
        </authorList>
    </citation>
    <scope>NUCLEOTIDE SEQUENCE [LARGE SCALE GENOMIC DNA]</scope>
    <source>
        <strain evidence="2 3">PG-01</strain>
    </source>
</reference>
<evidence type="ECO:0000313" key="3">
    <source>
        <dbReference type="Proteomes" id="UP000030185"/>
    </source>
</evidence>